<evidence type="ECO:0000313" key="7">
    <source>
        <dbReference type="Proteomes" id="UP000481421"/>
    </source>
</evidence>
<dbReference type="Gene3D" id="1.10.238.10">
    <property type="entry name" value="EF-hand"/>
    <property type="match status" value="2"/>
</dbReference>
<evidence type="ECO:0000313" key="6">
    <source>
        <dbReference type="EMBL" id="NEX45765.1"/>
    </source>
</evidence>
<dbReference type="AlphaFoldDB" id="A0A6B3RNN4"/>
<keyword evidence="4" id="KW-0732">Signal</keyword>
<accession>A0A6B3RNN4</accession>
<dbReference type="PANTHER" id="PTHR10827:SF98">
    <property type="entry name" value="45 KDA CALCIUM-BINDING PROTEIN"/>
    <property type="match status" value="1"/>
</dbReference>
<feature type="region of interest" description="Disordered" evidence="3">
    <location>
        <begin position="153"/>
        <end position="185"/>
    </location>
</feature>
<proteinExistence type="predicted"/>
<dbReference type="CDD" id="cd00051">
    <property type="entry name" value="EFh"/>
    <property type="match status" value="1"/>
</dbReference>
<gene>
    <name evidence="6" type="ORF">G3572_06075</name>
</gene>
<dbReference type="EMBL" id="JAAIKE010000001">
    <property type="protein sequence ID" value="NEX45765.1"/>
    <property type="molecule type" value="Genomic_DNA"/>
</dbReference>
<dbReference type="Pfam" id="PF13202">
    <property type="entry name" value="EF-hand_5"/>
    <property type="match status" value="4"/>
</dbReference>
<feature type="signal peptide" evidence="4">
    <location>
        <begin position="1"/>
        <end position="26"/>
    </location>
</feature>
<dbReference type="PROSITE" id="PS00018">
    <property type="entry name" value="EF_HAND_1"/>
    <property type="match status" value="3"/>
</dbReference>
<keyword evidence="2" id="KW-0677">Repeat</keyword>
<dbReference type="GO" id="GO:0005509">
    <property type="term" value="F:calcium ion binding"/>
    <property type="evidence" value="ECO:0007669"/>
    <property type="project" value="InterPro"/>
</dbReference>
<comment type="caution">
    <text evidence="6">The sequence shown here is derived from an EMBL/GenBank/DDBJ whole genome shotgun (WGS) entry which is preliminary data.</text>
</comment>
<dbReference type="InterPro" id="IPR018247">
    <property type="entry name" value="EF_Hand_1_Ca_BS"/>
</dbReference>
<dbReference type="PANTHER" id="PTHR10827">
    <property type="entry name" value="RETICULOCALBIN"/>
    <property type="match status" value="1"/>
</dbReference>
<reference evidence="6 7" key="1">
    <citation type="submission" date="2020-02" db="EMBL/GenBank/DDBJ databases">
        <title>Rhodobacter algicola sp. nov., isolated from microalga culture.</title>
        <authorList>
            <person name="Park C.-Y."/>
        </authorList>
    </citation>
    <scope>NUCLEOTIDE SEQUENCE [LARGE SCALE GENOMIC DNA]</scope>
    <source>
        <strain evidence="6 7">ETT8</strain>
    </source>
</reference>
<sequence length="185" mass="19246">MIDKNKLVGTSLVALAIALTASAALADRADRMGGMMGPALDFAAIDADQDGKITQAEVTAWRAAQSAALDADGDGLISAEEIAAMHIRTATERAATHADRMIAELDTDGDGKLSAAELAASPMGLRPMTAGLSTRMFERLDTDKDGAISEAELAAAKDRMTERRGARGEGRGGMHRGDHGPRGNN</sequence>
<feature type="domain" description="EF-hand" evidence="5">
    <location>
        <begin position="93"/>
        <end position="128"/>
    </location>
</feature>
<dbReference type="InterPro" id="IPR002048">
    <property type="entry name" value="EF_hand_dom"/>
</dbReference>
<dbReference type="RefSeq" id="WP_164609727.1">
    <property type="nucleotide sequence ID" value="NZ_JAAIKE010000001.1"/>
</dbReference>
<dbReference type="SMART" id="SM00054">
    <property type="entry name" value="EFh"/>
    <property type="match status" value="2"/>
</dbReference>
<protein>
    <submittedName>
        <fullName evidence="6">Calcium-binding protein</fullName>
    </submittedName>
</protein>
<feature type="compositionally biased region" description="Basic and acidic residues" evidence="3">
    <location>
        <begin position="155"/>
        <end position="185"/>
    </location>
</feature>
<name>A0A6B3RNN4_9RHOB</name>
<dbReference type="SUPFAM" id="SSF47473">
    <property type="entry name" value="EF-hand"/>
    <property type="match status" value="1"/>
</dbReference>
<evidence type="ECO:0000256" key="1">
    <source>
        <dbReference type="ARBA" id="ARBA00022723"/>
    </source>
</evidence>
<dbReference type="PROSITE" id="PS50222">
    <property type="entry name" value="EF_HAND_2"/>
    <property type="match status" value="3"/>
</dbReference>
<evidence type="ECO:0000256" key="3">
    <source>
        <dbReference type="SAM" id="MobiDB-lite"/>
    </source>
</evidence>
<evidence type="ECO:0000256" key="2">
    <source>
        <dbReference type="ARBA" id="ARBA00022737"/>
    </source>
</evidence>
<keyword evidence="7" id="KW-1185">Reference proteome</keyword>
<evidence type="ECO:0000259" key="5">
    <source>
        <dbReference type="PROSITE" id="PS50222"/>
    </source>
</evidence>
<dbReference type="InterPro" id="IPR011992">
    <property type="entry name" value="EF-hand-dom_pair"/>
</dbReference>
<keyword evidence="1" id="KW-0479">Metal-binding</keyword>
<dbReference type="Proteomes" id="UP000481421">
    <property type="component" value="Unassembled WGS sequence"/>
</dbReference>
<evidence type="ECO:0000256" key="4">
    <source>
        <dbReference type="SAM" id="SignalP"/>
    </source>
</evidence>
<feature type="domain" description="EF-hand" evidence="5">
    <location>
        <begin position="67"/>
        <end position="92"/>
    </location>
</feature>
<feature type="domain" description="EF-hand" evidence="5">
    <location>
        <begin position="135"/>
        <end position="163"/>
    </location>
</feature>
<organism evidence="6 7">
    <name type="scientific">Pseudotabrizicola algicola</name>
    <dbReference type="NCBI Taxonomy" id="2709381"/>
    <lineage>
        <taxon>Bacteria</taxon>
        <taxon>Pseudomonadati</taxon>
        <taxon>Pseudomonadota</taxon>
        <taxon>Alphaproteobacteria</taxon>
        <taxon>Rhodobacterales</taxon>
        <taxon>Paracoccaceae</taxon>
        <taxon>Pseudotabrizicola</taxon>
    </lineage>
</organism>
<feature type="chain" id="PRO_5025548993" evidence="4">
    <location>
        <begin position="27"/>
        <end position="185"/>
    </location>
</feature>